<comment type="caution">
    <text evidence="2">The sequence shown here is derived from an EMBL/GenBank/DDBJ whole genome shotgun (WGS) entry which is preliminary data.</text>
</comment>
<evidence type="ECO:0000313" key="3">
    <source>
        <dbReference type="Proteomes" id="UP001606302"/>
    </source>
</evidence>
<dbReference type="CDD" id="cd07262">
    <property type="entry name" value="VOC_like"/>
    <property type="match status" value="1"/>
</dbReference>
<organism evidence="2 3">
    <name type="scientific">Pelomonas lactea</name>
    <dbReference type="NCBI Taxonomy" id="3299030"/>
    <lineage>
        <taxon>Bacteria</taxon>
        <taxon>Pseudomonadati</taxon>
        <taxon>Pseudomonadota</taxon>
        <taxon>Betaproteobacteria</taxon>
        <taxon>Burkholderiales</taxon>
        <taxon>Sphaerotilaceae</taxon>
        <taxon>Roseateles</taxon>
    </lineage>
</organism>
<dbReference type="InterPro" id="IPR029068">
    <property type="entry name" value="Glyas_Bleomycin-R_OHBP_Dase"/>
</dbReference>
<dbReference type="Gene3D" id="3.10.180.10">
    <property type="entry name" value="2,3-Dihydroxybiphenyl 1,2-Dioxygenase, domain 1"/>
    <property type="match status" value="1"/>
</dbReference>
<dbReference type="PROSITE" id="PS51819">
    <property type="entry name" value="VOC"/>
    <property type="match status" value="1"/>
</dbReference>
<dbReference type="InterPro" id="IPR004360">
    <property type="entry name" value="Glyas_Fos-R_dOase_dom"/>
</dbReference>
<proteinExistence type="predicted"/>
<dbReference type="RefSeq" id="WP_394509278.1">
    <property type="nucleotide sequence ID" value="NZ_JBIGHX010000001.1"/>
</dbReference>
<reference evidence="2 3" key="1">
    <citation type="submission" date="2024-08" db="EMBL/GenBank/DDBJ databases">
        <authorList>
            <person name="Lu H."/>
        </authorList>
    </citation>
    <scope>NUCLEOTIDE SEQUENCE [LARGE SCALE GENOMIC DNA]</scope>
    <source>
        <strain evidence="2 3">DXS20W</strain>
    </source>
</reference>
<name>A0ABW7GEX2_9BURK</name>
<feature type="domain" description="VOC" evidence="1">
    <location>
        <begin position="1"/>
        <end position="125"/>
    </location>
</feature>
<dbReference type="PANTHER" id="PTHR35006">
    <property type="entry name" value="GLYOXALASE FAMILY PROTEIN (AFU_ORTHOLOGUE AFUA_5G14830)"/>
    <property type="match status" value="1"/>
</dbReference>
<dbReference type="Proteomes" id="UP001606302">
    <property type="component" value="Unassembled WGS sequence"/>
</dbReference>
<dbReference type="Pfam" id="PF00903">
    <property type="entry name" value="Glyoxalase"/>
    <property type="match status" value="1"/>
</dbReference>
<evidence type="ECO:0000313" key="2">
    <source>
        <dbReference type="EMBL" id="MFG6460467.1"/>
    </source>
</evidence>
<dbReference type="SUPFAM" id="SSF54593">
    <property type="entry name" value="Glyoxalase/Bleomycin resistance protein/Dihydroxybiphenyl dioxygenase"/>
    <property type="match status" value="1"/>
</dbReference>
<accession>A0ABW7GEX2</accession>
<dbReference type="EMBL" id="JBIGHX010000001">
    <property type="protein sequence ID" value="MFG6460467.1"/>
    <property type="molecule type" value="Genomic_DNA"/>
</dbReference>
<dbReference type="InterPro" id="IPR037523">
    <property type="entry name" value="VOC_core"/>
</dbReference>
<sequence length="128" mass="13886">MIDHTGVTVSDFTRSKAFYERALAPIGYALITELPAAVTGSVDVAGFGEPPKPDFWISRGTPNQPPIHVAFRVTSRMQVDEFHREALAAGGTDNGAPGLRPHYHPNYYGAFVRDPDGHNIEAVCHEAA</sequence>
<gene>
    <name evidence="2" type="ORF">ACG04Q_02715</name>
</gene>
<evidence type="ECO:0000259" key="1">
    <source>
        <dbReference type="PROSITE" id="PS51819"/>
    </source>
</evidence>
<dbReference type="PANTHER" id="PTHR35006:SF2">
    <property type="entry name" value="GLYOXALASE FAMILY PROTEIN (AFU_ORTHOLOGUE AFUA_5G14830)"/>
    <property type="match status" value="1"/>
</dbReference>
<keyword evidence="3" id="KW-1185">Reference proteome</keyword>
<protein>
    <submittedName>
        <fullName evidence="2">VOC family protein</fullName>
    </submittedName>
</protein>